<proteinExistence type="predicted"/>
<dbReference type="EMBL" id="JACHNL010000009">
    <property type="protein sequence ID" value="MBB4725269.1"/>
    <property type="molecule type" value="Genomic_DNA"/>
</dbReference>
<evidence type="ECO:0000313" key="2">
    <source>
        <dbReference type="Proteomes" id="UP000576603"/>
    </source>
</evidence>
<protein>
    <submittedName>
        <fullName evidence="1">Uncharacterized protein</fullName>
    </submittedName>
</protein>
<sequence length="191" mass="20502">MLRRRMPLPSKRSGCCPGKGPLRRAFVVEGNGQVRCRRAWSRHVGAACVPVRILGNTAAHGIAGSVDCVERGIGKQVAAATFGKPRAAALSRQIAPSPSPRINGRAQRAATELRLSSTRHPVHAGWAHFSGAVMSVVRLGRLLPLFRQGQPLRHRDVRPRGTRTVGARSTHAPRYAGQPGRGRVLALSATL</sequence>
<comment type="caution">
    <text evidence="1">The sequence shown here is derived from an EMBL/GenBank/DDBJ whole genome shotgun (WGS) entry which is preliminary data.</text>
</comment>
<dbReference type="AlphaFoldDB" id="A0AAW3U941"/>
<reference evidence="1 2" key="1">
    <citation type="submission" date="2020-08" db="EMBL/GenBank/DDBJ databases">
        <title>Studying the diversity of plant-associated saprophytic bacteria and their role in host health and plant-pathogen interactions.</title>
        <authorList>
            <person name="Potnis N."/>
        </authorList>
    </citation>
    <scope>NUCLEOTIDE SEQUENCE [LARGE SCALE GENOMIC DNA]</scope>
    <source>
        <strain evidence="1 2">CFBP 7922</strain>
    </source>
</reference>
<organism evidence="1 2">
    <name type="scientific">Xanthomonas euvesicatoria</name>
    <dbReference type="NCBI Taxonomy" id="456327"/>
    <lineage>
        <taxon>Bacteria</taxon>
        <taxon>Pseudomonadati</taxon>
        <taxon>Pseudomonadota</taxon>
        <taxon>Gammaproteobacteria</taxon>
        <taxon>Lysobacterales</taxon>
        <taxon>Lysobacteraceae</taxon>
        <taxon>Xanthomonas</taxon>
    </lineage>
</organism>
<name>A0AAW3U941_XANEU</name>
<dbReference type="Proteomes" id="UP000576603">
    <property type="component" value="Unassembled WGS sequence"/>
</dbReference>
<gene>
    <name evidence="1" type="ORF">FHY32_003667</name>
</gene>
<accession>A0AAW3U941</accession>
<evidence type="ECO:0000313" key="1">
    <source>
        <dbReference type="EMBL" id="MBB4725269.1"/>
    </source>
</evidence>